<dbReference type="Proteomes" id="UP000030645">
    <property type="component" value="Unassembled WGS sequence"/>
</dbReference>
<name>W9SKC5_9ROSA</name>
<evidence type="ECO:0000313" key="1">
    <source>
        <dbReference type="EMBL" id="EXC35256.1"/>
    </source>
</evidence>
<reference evidence="2" key="1">
    <citation type="submission" date="2013-01" db="EMBL/GenBank/DDBJ databases">
        <title>Draft Genome Sequence of a Mulberry Tree, Morus notabilis C.K. Schneid.</title>
        <authorList>
            <person name="He N."/>
            <person name="Zhao S."/>
        </authorList>
    </citation>
    <scope>NUCLEOTIDE SEQUENCE</scope>
</reference>
<protein>
    <submittedName>
        <fullName evidence="1">Uncharacterized protein</fullName>
    </submittedName>
</protein>
<proteinExistence type="predicted"/>
<keyword evidence="2" id="KW-1185">Reference proteome</keyword>
<evidence type="ECO:0000313" key="2">
    <source>
        <dbReference type="Proteomes" id="UP000030645"/>
    </source>
</evidence>
<dbReference type="AlphaFoldDB" id="W9SKC5"/>
<dbReference type="PROSITE" id="PS51257">
    <property type="entry name" value="PROKAR_LIPOPROTEIN"/>
    <property type="match status" value="1"/>
</dbReference>
<organism evidence="1 2">
    <name type="scientific">Morus notabilis</name>
    <dbReference type="NCBI Taxonomy" id="981085"/>
    <lineage>
        <taxon>Eukaryota</taxon>
        <taxon>Viridiplantae</taxon>
        <taxon>Streptophyta</taxon>
        <taxon>Embryophyta</taxon>
        <taxon>Tracheophyta</taxon>
        <taxon>Spermatophyta</taxon>
        <taxon>Magnoliopsida</taxon>
        <taxon>eudicotyledons</taxon>
        <taxon>Gunneridae</taxon>
        <taxon>Pentapetalae</taxon>
        <taxon>rosids</taxon>
        <taxon>fabids</taxon>
        <taxon>Rosales</taxon>
        <taxon>Moraceae</taxon>
        <taxon>Moreae</taxon>
        <taxon>Morus</taxon>
    </lineage>
</organism>
<dbReference type="EMBL" id="KE346358">
    <property type="protein sequence ID" value="EXC35256.1"/>
    <property type="molecule type" value="Genomic_DNA"/>
</dbReference>
<sequence length="209" mass="24711">MAKTTVTTFGNVWIGCYSESWIQMFPNYSIKHLGFYGSDYTAHYGWNWCAIRSAVAVEDLRKRKRFLFEPMWMTNEYKARGKEHMYEEGAKFNHYLQRCARDLKGWNPCRFRYMPRRVKQLQEHIDTLQNAPPSGATLQLRIAQQFEDCFGMYGKEVSRLFLSFPSGNVLLSVKDCYSPNNVVYILMSLKLMQRVLRWLIADPRSRNKD</sequence>
<gene>
    <name evidence="1" type="ORF">L484_026577</name>
</gene>
<accession>W9SKC5</accession>